<organism evidence="1 2">
    <name type="scientific">Parabacteroides gordonii MS-1 = DSM 23371</name>
    <dbReference type="NCBI Taxonomy" id="1203610"/>
    <lineage>
        <taxon>Bacteria</taxon>
        <taxon>Pseudomonadati</taxon>
        <taxon>Bacteroidota</taxon>
        <taxon>Bacteroidia</taxon>
        <taxon>Bacteroidales</taxon>
        <taxon>Tannerellaceae</taxon>
        <taxon>Parabacteroides</taxon>
    </lineage>
</organism>
<evidence type="ECO:0000313" key="1">
    <source>
        <dbReference type="EMBL" id="KKB56556.1"/>
    </source>
</evidence>
<dbReference type="NCBIfam" id="NF033782">
    <property type="entry name" value="lipoprot_Omp28"/>
    <property type="match status" value="1"/>
</dbReference>
<dbReference type="InterPro" id="IPR021615">
    <property type="entry name" value="Omp28"/>
</dbReference>
<dbReference type="AlphaFoldDB" id="A0A0F5JFH7"/>
<accession>A0A0F5JFH7</accession>
<evidence type="ECO:0000313" key="2">
    <source>
        <dbReference type="Proteomes" id="UP000033035"/>
    </source>
</evidence>
<evidence type="ECO:0008006" key="3">
    <source>
        <dbReference type="Google" id="ProtNLM"/>
    </source>
</evidence>
<sequence>MKRKHLYYILSLLLLVAGCDIIDEKDRVIQTDELHFTNKIVLLEDFTGHKCVNCPVAADEIARLEEWCEGHLIAVSIHAGSYANTFGSAWKTDFRTKAGEAYNDYFKPDGYPAAMVDRVASNGKVTNNNVPTWSSQVIDRLSEESPVEIKLEAVWQPGMEEIKLHAAVDFLRAVGNEPVLQLWIIEDHIVDAQLMPDNTINTAYLHRHVFRDAINYTWGESMGTGLTEGATIKKEYIYQPDITWKKKDLQIVAFVYDRKSHEILQAVKTEIEQE</sequence>
<dbReference type="Proteomes" id="UP000033035">
    <property type="component" value="Unassembled WGS sequence"/>
</dbReference>
<dbReference type="STRING" id="1203610.HMPREF1536_02192"/>
<dbReference type="InterPro" id="IPR013783">
    <property type="entry name" value="Ig-like_fold"/>
</dbReference>
<dbReference type="Pfam" id="PF11551">
    <property type="entry name" value="Omp28"/>
    <property type="match status" value="1"/>
</dbReference>
<protein>
    <recommendedName>
        <fullName evidence="3">Outer membrane protein Omp28</fullName>
    </recommendedName>
</protein>
<dbReference type="EMBL" id="AQHW01000014">
    <property type="protein sequence ID" value="KKB56556.1"/>
    <property type="molecule type" value="Genomic_DNA"/>
</dbReference>
<dbReference type="PATRIC" id="fig|1203610.3.peg.2249"/>
<keyword evidence="2" id="KW-1185">Reference proteome</keyword>
<dbReference type="PROSITE" id="PS51257">
    <property type="entry name" value="PROKAR_LIPOPROTEIN"/>
    <property type="match status" value="1"/>
</dbReference>
<proteinExistence type="predicted"/>
<comment type="caution">
    <text evidence="1">The sequence shown here is derived from an EMBL/GenBank/DDBJ whole genome shotgun (WGS) entry which is preliminary data.</text>
</comment>
<dbReference type="HOGENOM" id="CLU_090998_0_0_10"/>
<name>A0A0F5JFH7_9BACT</name>
<reference evidence="1 2" key="1">
    <citation type="submission" date="2013-04" db="EMBL/GenBank/DDBJ databases">
        <title>The Genome Sequence of Parabacteroides gordonii DSM 23371.</title>
        <authorList>
            <consortium name="The Broad Institute Genomics Platform"/>
            <person name="Earl A."/>
            <person name="Ward D."/>
            <person name="Feldgarden M."/>
            <person name="Gevers D."/>
            <person name="Martens E."/>
            <person name="Sakamoto M."/>
            <person name="Benno Y."/>
            <person name="Suzuki N."/>
            <person name="Matsunaga N."/>
            <person name="Koshihara K."/>
            <person name="Seki M."/>
            <person name="Komiya H."/>
            <person name="Walker B."/>
            <person name="Young S."/>
            <person name="Zeng Q."/>
            <person name="Gargeya S."/>
            <person name="Fitzgerald M."/>
            <person name="Haas B."/>
            <person name="Abouelleil A."/>
            <person name="Allen A.W."/>
            <person name="Alvarado L."/>
            <person name="Arachchi H.M."/>
            <person name="Berlin A.M."/>
            <person name="Chapman S.B."/>
            <person name="Gainer-Dewar J."/>
            <person name="Goldberg J."/>
            <person name="Griggs A."/>
            <person name="Gujja S."/>
            <person name="Hansen M."/>
            <person name="Howarth C."/>
            <person name="Imamovic A."/>
            <person name="Ireland A."/>
            <person name="Larimer J."/>
            <person name="McCowan C."/>
            <person name="Murphy C."/>
            <person name="Pearson M."/>
            <person name="Poon T.W."/>
            <person name="Priest M."/>
            <person name="Roberts A."/>
            <person name="Saif S."/>
            <person name="Shea T."/>
            <person name="Sisk P."/>
            <person name="Sykes S."/>
            <person name="Wortman J."/>
            <person name="Nusbaum C."/>
            <person name="Birren B."/>
        </authorList>
    </citation>
    <scope>NUCLEOTIDE SEQUENCE [LARGE SCALE GENOMIC DNA]</scope>
    <source>
        <strain evidence="1 2">MS-1</strain>
    </source>
</reference>
<gene>
    <name evidence="1" type="ORF">HMPREF1536_02192</name>
</gene>
<dbReference type="Gene3D" id="2.60.40.10">
    <property type="entry name" value="Immunoglobulins"/>
    <property type="match status" value="1"/>
</dbReference>
<dbReference type="RefSeq" id="WP_028728867.1">
    <property type="nucleotide sequence ID" value="NZ_AUAE01000040.1"/>
</dbReference>